<dbReference type="InterPro" id="IPR032808">
    <property type="entry name" value="DoxX"/>
</dbReference>
<dbReference type="Proteomes" id="UP000701698">
    <property type="component" value="Unassembled WGS sequence"/>
</dbReference>
<feature type="transmembrane region" description="Helical" evidence="5">
    <location>
        <begin position="70"/>
        <end position="103"/>
    </location>
</feature>
<sequence length="157" mass="17622">MSSRQTKTLFFLRIVIAWIFIYAGYAKVITYFTDAPDWSATSFLTHVSGPFAQTFNSLASNKMIDYLNAYGALAIGLGLLTGTLFRAAAFFGCLLMGLYWLAGFPPEHSLLIDEHIVYISVLLVLSVFAAGRTWGLDTWIEKLEFIKKYPGLRRFLG</sequence>
<dbReference type="GO" id="GO:0016020">
    <property type="term" value="C:membrane"/>
    <property type="evidence" value="ECO:0007669"/>
    <property type="project" value="UniProtKB-SubCell"/>
</dbReference>
<dbReference type="Pfam" id="PF07681">
    <property type="entry name" value="DoxX"/>
    <property type="match status" value="1"/>
</dbReference>
<keyword evidence="2 5" id="KW-0812">Transmembrane</keyword>
<keyword evidence="4 5" id="KW-0472">Membrane</keyword>
<gene>
    <name evidence="6" type="ORF">KC571_02510</name>
</gene>
<keyword evidence="3 5" id="KW-1133">Transmembrane helix</keyword>
<feature type="transmembrane region" description="Helical" evidence="5">
    <location>
        <begin position="12"/>
        <end position="32"/>
    </location>
</feature>
<dbReference type="AlphaFoldDB" id="A0A955RQ62"/>
<proteinExistence type="predicted"/>
<reference evidence="6" key="2">
    <citation type="journal article" date="2021" name="Microbiome">
        <title>Successional dynamics and alternative stable states in a saline activated sludge microbial community over 9 years.</title>
        <authorList>
            <person name="Wang Y."/>
            <person name="Ye J."/>
            <person name="Ju F."/>
            <person name="Liu L."/>
            <person name="Boyd J.A."/>
            <person name="Deng Y."/>
            <person name="Parks D.H."/>
            <person name="Jiang X."/>
            <person name="Yin X."/>
            <person name="Woodcroft B.J."/>
            <person name="Tyson G.W."/>
            <person name="Hugenholtz P."/>
            <person name="Polz M.F."/>
            <person name="Zhang T."/>
        </authorList>
    </citation>
    <scope>NUCLEOTIDE SEQUENCE</scope>
    <source>
        <strain evidence="6">HKST-UBA01</strain>
    </source>
</reference>
<evidence type="ECO:0000313" key="6">
    <source>
        <dbReference type="EMBL" id="MCA9390253.1"/>
    </source>
</evidence>
<dbReference type="EMBL" id="JAGQKX010000053">
    <property type="protein sequence ID" value="MCA9390253.1"/>
    <property type="molecule type" value="Genomic_DNA"/>
</dbReference>
<evidence type="ECO:0000256" key="1">
    <source>
        <dbReference type="ARBA" id="ARBA00004141"/>
    </source>
</evidence>
<comment type="caution">
    <text evidence="6">The sequence shown here is derived from an EMBL/GenBank/DDBJ whole genome shotgun (WGS) entry which is preliminary data.</text>
</comment>
<name>A0A955RQ62_UNCKA</name>
<accession>A0A955RQ62</accession>
<evidence type="ECO:0000313" key="7">
    <source>
        <dbReference type="Proteomes" id="UP000701698"/>
    </source>
</evidence>
<evidence type="ECO:0000256" key="3">
    <source>
        <dbReference type="ARBA" id="ARBA00022989"/>
    </source>
</evidence>
<comment type="subcellular location">
    <subcellularLocation>
        <location evidence="1">Membrane</location>
        <topology evidence="1">Multi-pass membrane protein</topology>
    </subcellularLocation>
</comment>
<organism evidence="6 7">
    <name type="scientific">candidate division WWE3 bacterium</name>
    <dbReference type="NCBI Taxonomy" id="2053526"/>
    <lineage>
        <taxon>Bacteria</taxon>
        <taxon>Katanobacteria</taxon>
    </lineage>
</organism>
<evidence type="ECO:0000256" key="5">
    <source>
        <dbReference type="SAM" id="Phobius"/>
    </source>
</evidence>
<protein>
    <submittedName>
        <fullName evidence="6">DoxX family protein</fullName>
    </submittedName>
</protein>
<evidence type="ECO:0000256" key="4">
    <source>
        <dbReference type="ARBA" id="ARBA00023136"/>
    </source>
</evidence>
<evidence type="ECO:0000256" key="2">
    <source>
        <dbReference type="ARBA" id="ARBA00022692"/>
    </source>
</evidence>
<reference evidence="6" key="1">
    <citation type="submission" date="2020-04" db="EMBL/GenBank/DDBJ databases">
        <authorList>
            <person name="Zhang T."/>
        </authorList>
    </citation>
    <scope>NUCLEOTIDE SEQUENCE</scope>
    <source>
        <strain evidence="6">HKST-UBA01</strain>
    </source>
</reference>
<feature type="transmembrane region" description="Helical" evidence="5">
    <location>
        <begin position="115"/>
        <end position="135"/>
    </location>
</feature>